<accession>A0A1S8BAI0</accession>
<comment type="caution">
    <text evidence="4">The sequence shown here is derived from an EMBL/GenBank/DDBJ whole genome shotgun (WGS) entry which is preliminary data.</text>
</comment>
<dbReference type="Proteomes" id="UP000190776">
    <property type="component" value="Unassembled WGS sequence"/>
</dbReference>
<dbReference type="InterPro" id="IPR050802">
    <property type="entry name" value="EF-GSTs"/>
</dbReference>
<dbReference type="FunFam" id="3.40.30.10:FF:000142">
    <property type="entry name" value="Elongation factor 1 gamma"/>
    <property type="match status" value="1"/>
</dbReference>
<dbReference type="SUPFAM" id="SSF52833">
    <property type="entry name" value="Thioredoxin-like"/>
    <property type="match status" value="1"/>
</dbReference>
<protein>
    <submittedName>
        <fullName evidence="4">Putative sterigmatocystin biosynthesis protein stcT</fullName>
    </submittedName>
</protein>
<dbReference type="GO" id="GO:0005737">
    <property type="term" value="C:cytoplasm"/>
    <property type="evidence" value="ECO:0007669"/>
    <property type="project" value="TreeGrafter"/>
</dbReference>
<dbReference type="SFLD" id="SFLDS00019">
    <property type="entry name" value="Glutathione_Transferase_(cytos"/>
    <property type="match status" value="1"/>
</dbReference>
<dbReference type="Gene3D" id="3.40.30.10">
    <property type="entry name" value="Glutaredoxin"/>
    <property type="match status" value="1"/>
</dbReference>
<dbReference type="EMBL" id="MSZU01000095">
    <property type="protein sequence ID" value="OMP84343.1"/>
    <property type="molecule type" value="Genomic_DNA"/>
</dbReference>
<dbReference type="CDD" id="cd03181">
    <property type="entry name" value="GST_C_EF1Bgamma_like"/>
    <property type="match status" value="1"/>
</dbReference>
<evidence type="ECO:0000259" key="3">
    <source>
        <dbReference type="PROSITE" id="PS50405"/>
    </source>
</evidence>
<dbReference type="Pfam" id="PF00043">
    <property type="entry name" value="GST_C"/>
    <property type="match status" value="1"/>
</dbReference>
<dbReference type="Pfam" id="PF13409">
    <property type="entry name" value="GST_N_2"/>
    <property type="match status" value="1"/>
</dbReference>
<feature type="domain" description="GST N-terminal" evidence="2">
    <location>
        <begin position="2"/>
        <end position="88"/>
    </location>
</feature>
<reference evidence="4 5" key="1">
    <citation type="submission" date="2017-01" db="EMBL/GenBank/DDBJ databases">
        <title>Draft genome sequence of Diplodia seriata F98.1, a fungal species involved in grapevine trunk diseases.</title>
        <authorList>
            <person name="Robert-Siegwald G."/>
            <person name="Vallet J."/>
            <person name="Abou-Mansour E."/>
            <person name="Xu J."/>
            <person name="Rey P."/>
            <person name="Bertsch C."/>
            <person name="Rego C."/>
            <person name="Larignon P."/>
            <person name="Fontaine F."/>
            <person name="Lebrun M.-H."/>
        </authorList>
    </citation>
    <scope>NUCLEOTIDE SEQUENCE [LARGE SCALE GENOMIC DNA]</scope>
    <source>
        <strain evidence="4 5">F98.1</strain>
    </source>
</reference>
<dbReference type="InterPro" id="IPR036249">
    <property type="entry name" value="Thioredoxin-like_sf"/>
</dbReference>
<dbReference type="InterPro" id="IPR010987">
    <property type="entry name" value="Glutathione-S-Trfase_C-like"/>
</dbReference>
<gene>
    <name evidence="4" type="ORF">BK809_0000350</name>
</gene>
<dbReference type="PANTHER" id="PTHR43986">
    <property type="entry name" value="ELONGATION FACTOR 1-GAMMA"/>
    <property type="match status" value="1"/>
</dbReference>
<dbReference type="PROSITE" id="PS50405">
    <property type="entry name" value="GST_CTER"/>
    <property type="match status" value="1"/>
</dbReference>
<dbReference type="SUPFAM" id="SSF47616">
    <property type="entry name" value="GST C-terminal domain-like"/>
    <property type="match status" value="1"/>
</dbReference>
<dbReference type="PANTHER" id="PTHR43986:SF1">
    <property type="entry name" value="ELONGATION FACTOR 1-GAMMA"/>
    <property type="match status" value="1"/>
</dbReference>
<dbReference type="InterPro" id="IPR004045">
    <property type="entry name" value="Glutathione_S-Trfase_N"/>
</dbReference>
<dbReference type="GO" id="GO:0006414">
    <property type="term" value="P:translational elongation"/>
    <property type="evidence" value="ECO:0007669"/>
    <property type="project" value="TreeGrafter"/>
</dbReference>
<evidence type="ECO:0000259" key="2">
    <source>
        <dbReference type="PROSITE" id="PS50404"/>
    </source>
</evidence>
<dbReference type="Gene3D" id="1.20.1050.10">
    <property type="match status" value="1"/>
</dbReference>
<dbReference type="SFLD" id="SFLDG00358">
    <property type="entry name" value="Main_(cytGST)"/>
    <property type="match status" value="1"/>
</dbReference>
<dbReference type="GO" id="GO:0005634">
    <property type="term" value="C:nucleus"/>
    <property type="evidence" value="ECO:0007669"/>
    <property type="project" value="TreeGrafter"/>
</dbReference>
<evidence type="ECO:0000313" key="5">
    <source>
        <dbReference type="Proteomes" id="UP000190776"/>
    </source>
</evidence>
<evidence type="ECO:0000313" key="4">
    <source>
        <dbReference type="EMBL" id="OMP84343.1"/>
    </source>
</evidence>
<dbReference type="STRING" id="420778.A0A1S8BAI0"/>
<organism evidence="4 5">
    <name type="scientific">Diplodia seriata</name>
    <dbReference type="NCBI Taxonomy" id="420778"/>
    <lineage>
        <taxon>Eukaryota</taxon>
        <taxon>Fungi</taxon>
        <taxon>Dikarya</taxon>
        <taxon>Ascomycota</taxon>
        <taxon>Pezizomycotina</taxon>
        <taxon>Dothideomycetes</taxon>
        <taxon>Dothideomycetes incertae sedis</taxon>
        <taxon>Botryosphaeriales</taxon>
        <taxon>Botryosphaeriaceae</taxon>
        <taxon>Diplodia</taxon>
    </lineage>
</organism>
<dbReference type="InterPro" id="IPR036282">
    <property type="entry name" value="Glutathione-S-Trfase_C_sf"/>
</dbReference>
<evidence type="ECO:0000256" key="1">
    <source>
        <dbReference type="ARBA" id="ARBA00007409"/>
    </source>
</evidence>
<dbReference type="InterPro" id="IPR004046">
    <property type="entry name" value="GST_C"/>
</dbReference>
<feature type="domain" description="GST C-terminal" evidence="3">
    <location>
        <begin position="93"/>
        <end position="226"/>
    </location>
</feature>
<comment type="similarity">
    <text evidence="1">Belongs to the GST superfamily.</text>
</comment>
<proteinExistence type="inferred from homology"/>
<name>A0A1S8BAI0_9PEZI</name>
<dbReference type="PROSITE" id="PS50404">
    <property type="entry name" value="GST_NTER"/>
    <property type="match status" value="1"/>
</dbReference>
<dbReference type="InterPro" id="IPR040079">
    <property type="entry name" value="Glutathione_S-Trfase"/>
</dbReference>
<dbReference type="CDD" id="cd03044">
    <property type="entry name" value="GST_N_EF1Bgamma"/>
    <property type="match status" value="1"/>
</dbReference>
<dbReference type="OrthoDB" id="249703at2759"/>
<sequence length="226" mass="24783">MSFGTLYTYPKAPRATMCLYVAALNNLDVTVAEAWPIKVDPSRGGVGTAYLSRFPTGKVPALERPDGFVVYECIAVTWYLAKQNPTTPLLGRSVEEEASVLRWASFANSELLPPIMGWINPVIGKAPSGPEVLAKAEEGCEAMLEVVAREVRGTGRKFLVGDGLTAADLFVVAALARGYQFVFAKKWTEKHPEIHEYYWRIKSDPIYVKVDGEPYVLANVGDKAPA</sequence>
<dbReference type="AlphaFoldDB" id="A0A1S8BAI0"/>